<dbReference type="SUPFAM" id="SSF53335">
    <property type="entry name" value="S-adenosyl-L-methionine-dependent methyltransferases"/>
    <property type="match status" value="1"/>
</dbReference>
<gene>
    <name evidence="3" type="ORF">BSR29_07020</name>
</gene>
<dbReference type="AlphaFoldDB" id="A0A1Q5PK23"/>
<feature type="domain" description="Methyltransferase type 12" evidence="2">
    <location>
        <begin position="48"/>
        <end position="141"/>
    </location>
</feature>
<protein>
    <recommendedName>
        <fullName evidence="2">Methyltransferase type 12 domain-containing protein</fullName>
    </recommendedName>
</protein>
<dbReference type="InterPro" id="IPR029063">
    <property type="entry name" value="SAM-dependent_MTases_sf"/>
</dbReference>
<reference evidence="3 4" key="1">
    <citation type="submission" date="2016-11" db="EMBL/GenBank/DDBJ databases">
        <title>Actinomyces gypaetusis sp. nov. isolated from the vulture Gypaetus barbatus in Qinghai Tibet Plateau China.</title>
        <authorList>
            <person name="Meng X."/>
        </authorList>
    </citation>
    <scope>NUCLEOTIDE SEQUENCE [LARGE SCALE GENOMIC DNA]</scope>
    <source>
        <strain evidence="3 4">VUL4_2</strain>
    </source>
</reference>
<evidence type="ECO:0000259" key="2">
    <source>
        <dbReference type="Pfam" id="PF08242"/>
    </source>
</evidence>
<dbReference type="CDD" id="cd02440">
    <property type="entry name" value="AdoMet_MTases"/>
    <property type="match status" value="1"/>
</dbReference>
<name>A0A1Q5PK23_9ACTO</name>
<keyword evidence="1" id="KW-0808">Transferase</keyword>
<dbReference type="Pfam" id="PF08242">
    <property type="entry name" value="Methyltransf_12"/>
    <property type="match status" value="1"/>
</dbReference>
<dbReference type="STRING" id="1921764.BSR28_05270"/>
<dbReference type="Proteomes" id="UP000186785">
    <property type="component" value="Unassembled WGS sequence"/>
</dbReference>
<dbReference type="RefSeq" id="WP_073709594.1">
    <property type="nucleotide sequence ID" value="NZ_MQSV01000005.1"/>
</dbReference>
<dbReference type="GO" id="GO:0016740">
    <property type="term" value="F:transferase activity"/>
    <property type="evidence" value="ECO:0007669"/>
    <property type="project" value="UniProtKB-KW"/>
</dbReference>
<dbReference type="Gene3D" id="3.40.50.150">
    <property type="entry name" value="Vaccinia Virus protein VP39"/>
    <property type="match status" value="1"/>
</dbReference>
<proteinExistence type="predicted"/>
<evidence type="ECO:0000256" key="1">
    <source>
        <dbReference type="ARBA" id="ARBA00022679"/>
    </source>
</evidence>
<keyword evidence="4" id="KW-1185">Reference proteome</keyword>
<organism evidence="3 4">
    <name type="scientific">Boudabousia liubingyangii</name>
    <dbReference type="NCBI Taxonomy" id="1921764"/>
    <lineage>
        <taxon>Bacteria</taxon>
        <taxon>Bacillati</taxon>
        <taxon>Actinomycetota</taxon>
        <taxon>Actinomycetes</taxon>
        <taxon>Actinomycetales</taxon>
        <taxon>Actinomycetaceae</taxon>
        <taxon>Boudabousia</taxon>
    </lineage>
</organism>
<dbReference type="PANTHER" id="PTHR43861">
    <property type="entry name" value="TRANS-ACONITATE 2-METHYLTRANSFERASE-RELATED"/>
    <property type="match status" value="1"/>
</dbReference>
<dbReference type="OrthoDB" id="9786503at2"/>
<evidence type="ECO:0000313" key="4">
    <source>
        <dbReference type="Proteomes" id="UP000186785"/>
    </source>
</evidence>
<comment type="caution">
    <text evidence="3">The sequence shown here is derived from an EMBL/GenBank/DDBJ whole genome shotgun (WGS) entry which is preliminary data.</text>
</comment>
<dbReference type="PANTHER" id="PTHR43861:SF3">
    <property type="entry name" value="PUTATIVE (AFU_ORTHOLOGUE AFUA_2G14390)-RELATED"/>
    <property type="match status" value="1"/>
</dbReference>
<accession>A0A1Q5PK23</accession>
<sequence>MVSEPTAFDKAAAQWDDERRTARAQRLAKQILQYLKETETALPQASLLEFGCGTGLISFALAPAAQQFYGYDISQPMLERYAAKAKVFTPLFPGQNFKAVTQLDDVPGVDLIVICQVLHHIENARELIETLKGKLNPGGQLLVVDFPAGADFYHSTTDTEIHHEGFTRQQWENWCLEAGFASTDWRIIYQGTKTDPEGKEHKYELFLGVARAQSGENR</sequence>
<evidence type="ECO:0000313" key="3">
    <source>
        <dbReference type="EMBL" id="OKL46569.1"/>
    </source>
</evidence>
<dbReference type="EMBL" id="MQSV01000005">
    <property type="protein sequence ID" value="OKL46569.1"/>
    <property type="molecule type" value="Genomic_DNA"/>
</dbReference>
<dbReference type="InterPro" id="IPR013217">
    <property type="entry name" value="Methyltransf_12"/>
</dbReference>